<keyword evidence="1" id="KW-0479">Metal-binding</keyword>
<sequence>MLNHMKWVTKSSSSISQENKIRAADGRPLMNPNLKHKNIKFICEFGGVARKKSKGLRTHLSYSTWKIECPAMLHLVAHTTDSLTVEALHETHAGHGLTEEETDVMPENRKLHPDDQSQLNALLDGKVKPSLIKPLLADMKSGAMNARDIANYRAKRQKENRGGRTEVEMLQDTLVDIQEADPSAYIYLKKDSSDNLQVLFIQTSCMKENVKKYGTVILMDHTYKIDKNGMPVAIVLVVDGEGLGRVVGLAYVANEKSTVASVLDAFRSSIGDEVAEAIKTVVIDKDYSEAGAIAQVFPNVSIQLCNFHVANTLNKASSKGSKEVRRILEDLRICAEEDSFNELCNELKECASPKFWAYYEKNWMTCPLAWSFRSKKVAPNLGNNTTNRLENWNGKAKMVKLLLIRDSACVLARPALIVFSPLKVVDVDSSLYDSLKGLLSLVLSREEDVRRVSTAAQVKRRYISNSSDPVVDEMVNHLTWFASDLIMWEKAEAAKAVVRPSTTVTSCDCSHFINYVGLPCRHTIKMRIDEGNSYTCIAIYA</sequence>
<dbReference type="InterPro" id="IPR007527">
    <property type="entry name" value="Znf_SWIM"/>
</dbReference>
<dbReference type="PROSITE" id="PS50966">
    <property type="entry name" value="ZF_SWIM"/>
    <property type="match status" value="1"/>
</dbReference>
<gene>
    <name evidence="3" type="ORF">ONE63_011105</name>
</gene>
<name>A0AAV7XJC9_9NEOP</name>
<organism evidence="3 4">
    <name type="scientific">Megalurothrips usitatus</name>
    <name type="common">bean blossom thrips</name>
    <dbReference type="NCBI Taxonomy" id="439358"/>
    <lineage>
        <taxon>Eukaryota</taxon>
        <taxon>Metazoa</taxon>
        <taxon>Ecdysozoa</taxon>
        <taxon>Arthropoda</taxon>
        <taxon>Hexapoda</taxon>
        <taxon>Insecta</taxon>
        <taxon>Pterygota</taxon>
        <taxon>Neoptera</taxon>
        <taxon>Paraneoptera</taxon>
        <taxon>Thysanoptera</taxon>
        <taxon>Terebrantia</taxon>
        <taxon>Thripoidea</taxon>
        <taxon>Thripidae</taxon>
        <taxon>Megalurothrips</taxon>
    </lineage>
</organism>
<dbReference type="PANTHER" id="PTHR31569">
    <property type="entry name" value="SWIM-TYPE DOMAIN-CONTAINING PROTEIN"/>
    <property type="match status" value="1"/>
</dbReference>
<dbReference type="InterPro" id="IPR052579">
    <property type="entry name" value="Zinc_finger_SWIM"/>
</dbReference>
<dbReference type="InterPro" id="IPR048324">
    <property type="entry name" value="ZSWIM1-3_RNaseH-like"/>
</dbReference>
<dbReference type="Proteomes" id="UP001075354">
    <property type="component" value="Chromosome 9"/>
</dbReference>
<keyword evidence="4" id="KW-1185">Reference proteome</keyword>
<evidence type="ECO:0000313" key="3">
    <source>
        <dbReference type="EMBL" id="KAJ1524621.1"/>
    </source>
</evidence>
<dbReference type="EMBL" id="JAPTSV010000009">
    <property type="protein sequence ID" value="KAJ1524621.1"/>
    <property type="molecule type" value="Genomic_DNA"/>
</dbReference>
<evidence type="ECO:0000313" key="4">
    <source>
        <dbReference type="Proteomes" id="UP001075354"/>
    </source>
</evidence>
<evidence type="ECO:0000259" key="2">
    <source>
        <dbReference type="PROSITE" id="PS50966"/>
    </source>
</evidence>
<feature type="domain" description="SWIM-type" evidence="2">
    <location>
        <begin position="492"/>
        <end position="531"/>
    </location>
</feature>
<comment type="caution">
    <text evidence="3">The sequence shown here is derived from an EMBL/GenBank/DDBJ whole genome shotgun (WGS) entry which is preliminary data.</text>
</comment>
<reference evidence="3" key="1">
    <citation type="submission" date="2022-12" db="EMBL/GenBank/DDBJ databases">
        <title>Chromosome-level genome assembly of the bean flower thrips Megalurothrips usitatus.</title>
        <authorList>
            <person name="Ma L."/>
            <person name="Liu Q."/>
            <person name="Li H."/>
            <person name="Cai W."/>
        </authorList>
    </citation>
    <scope>NUCLEOTIDE SEQUENCE</scope>
    <source>
        <strain evidence="3">Cailab_2022a</strain>
    </source>
</reference>
<dbReference type="Pfam" id="PF21056">
    <property type="entry name" value="ZSWIM1-3_RNaseH-like"/>
    <property type="match status" value="1"/>
</dbReference>
<keyword evidence="1" id="KW-0862">Zinc</keyword>
<keyword evidence="1" id="KW-0863">Zinc-finger</keyword>
<protein>
    <recommendedName>
        <fullName evidence="2">SWIM-type domain-containing protein</fullName>
    </recommendedName>
</protein>
<evidence type="ECO:0000256" key="1">
    <source>
        <dbReference type="PROSITE-ProRule" id="PRU00325"/>
    </source>
</evidence>
<proteinExistence type="predicted"/>
<dbReference type="AlphaFoldDB" id="A0AAV7XJC9"/>
<dbReference type="GO" id="GO:0008270">
    <property type="term" value="F:zinc ion binding"/>
    <property type="evidence" value="ECO:0007669"/>
    <property type="project" value="UniProtKB-KW"/>
</dbReference>
<accession>A0AAV7XJC9</accession>
<dbReference type="PANTHER" id="PTHR31569:SF4">
    <property type="entry name" value="SWIM-TYPE DOMAIN-CONTAINING PROTEIN"/>
    <property type="match status" value="1"/>
</dbReference>